<comment type="caution">
    <text evidence="1">The sequence shown here is derived from an EMBL/GenBank/DDBJ whole genome shotgun (WGS) entry which is preliminary data.</text>
</comment>
<sequence>MEGAGVIESDEALSVSVAEKIETLLNRRRGNCKAKIPKLQTFLKDKAPNARRLLIQSKLDNILEIFSNMESLKIEYYEILEEEKLPKLELTFDQMEEDLESIKVGLQTLLLKHDDISKNESICNKYCFKSENIQNSAEGSSSNALVTQPPPLLAPPSLMPDAVINNPREPQTIQTFSSVSNSSNKFVFLSTTIVGIWSPVLNSYVRGRVILDSASQSHFMTLQFASKLGLEKKKGEELPTLGNSLILAQKRLNQTIKKLDRDPHMHKLYSEFLEEYTLGHMQRIPDNCYSPINYYLPHHGVFKSQNNSAKLRVVFDGSAPTTSGRSLNDILLSGRVQEDVFNIMLRYLLTDNSEHIILLGYCDASIAAYGAVVYLRSYCENYTPTTKLLASKSRVTPLKTISIPRLELCSCLLLSQLINKVVNSLTKYCYFQTLL</sequence>
<dbReference type="Pfam" id="PF05380">
    <property type="entry name" value="Peptidase_A17"/>
    <property type="match status" value="1"/>
</dbReference>
<dbReference type="PANTHER" id="PTHR47331:SF1">
    <property type="entry name" value="GAG-LIKE PROTEIN"/>
    <property type="match status" value="1"/>
</dbReference>
<dbReference type="EMBL" id="BMAV01002695">
    <property type="protein sequence ID" value="GFY41814.1"/>
    <property type="molecule type" value="Genomic_DNA"/>
</dbReference>
<keyword evidence="2" id="KW-1185">Reference proteome</keyword>
<dbReference type="Proteomes" id="UP000886998">
    <property type="component" value="Unassembled WGS sequence"/>
</dbReference>
<name>A0A8X6WUY8_9ARAC</name>
<accession>A0A8X6WUY8</accession>
<reference evidence="1" key="1">
    <citation type="submission" date="2020-08" db="EMBL/GenBank/DDBJ databases">
        <title>Multicomponent nature underlies the extraordinary mechanical properties of spider dragline silk.</title>
        <authorList>
            <person name="Kono N."/>
            <person name="Nakamura H."/>
            <person name="Mori M."/>
            <person name="Yoshida Y."/>
            <person name="Ohtoshi R."/>
            <person name="Malay A.D."/>
            <person name="Moran D.A.P."/>
            <person name="Tomita M."/>
            <person name="Numata K."/>
            <person name="Arakawa K."/>
        </authorList>
    </citation>
    <scope>NUCLEOTIDE SEQUENCE</scope>
</reference>
<protein>
    <submittedName>
        <fullName evidence="1">Uncharacterized protein</fullName>
    </submittedName>
</protein>
<evidence type="ECO:0000313" key="2">
    <source>
        <dbReference type="Proteomes" id="UP000886998"/>
    </source>
</evidence>
<dbReference type="InterPro" id="IPR008042">
    <property type="entry name" value="Retrotrans_Pao"/>
</dbReference>
<dbReference type="PANTHER" id="PTHR47331">
    <property type="entry name" value="PHD-TYPE DOMAIN-CONTAINING PROTEIN"/>
    <property type="match status" value="1"/>
</dbReference>
<organism evidence="1 2">
    <name type="scientific">Trichonephila inaurata madagascariensis</name>
    <dbReference type="NCBI Taxonomy" id="2747483"/>
    <lineage>
        <taxon>Eukaryota</taxon>
        <taxon>Metazoa</taxon>
        <taxon>Ecdysozoa</taxon>
        <taxon>Arthropoda</taxon>
        <taxon>Chelicerata</taxon>
        <taxon>Arachnida</taxon>
        <taxon>Araneae</taxon>
        <taxon>Araneomorphae</taxon>
        <taxon>Entelegynae</taxon>
        <taxon>Araneoidea</taxon>
        <taxon>Nephilidae</taxon>
        <taxon>Trichonephila</taxon>
        <taxon>Trichonephila inaurata</taxon>
    </lineage>
</organism>
<dbReference type="AlphaFoldDB" id="A0A8X6WUY8"/>
<proteinExistence type="predicted"/>
<gene>
    <name evidence="1" type="primary">NCL1_31828</name>
    <name evidence="1" type="ORF">TNIN_22441</name>
</gene>
<evidence type="ECO:0000313" key="1">
    <source>
        <dbReference type="EMBL" id="GFY41814.1"/>
    </source>
</evidence>
<dbReference type="OrthoDB" id="6513136at2759"/>